<dbReference type="GO" id="GO:0005829">
    <property type="term" value="C:cytosol"/>
    <property type="evidence" value="ECO:0007669"/>
    <property type="project" value="TreeGrafter"/>
</dbReference>
<dbReference type="GO" id="GO:0046654">
    <property type="term" value="P:tetrahydrofolate biosynthetic process"/>
    <property type="evidence" value="ECO:0007669"/>
    <property type="project" value="UniProtKB-UniPathway"/>
</dbReference>
<keyword evidence="2" id="KW-0460">Magnesium</keyword>
<comment type="caution">
    <text evidence="4">The sequence shown here is derived from an EMBL/GenBank/DDBJ whole genome shotgun (WGS) entry which is preliminary data.</text>
</comment>
<dbReference type="EMBL" id="JXYS01000100">
    <property type="protein sequence ID" value="KJF16085.1"/>
    <property type="molecule type" value="Genomic_DNA"/>
</dbReference>
<gene>
    <name evidence="4" type="primary">folP2</name>
    <name evidence="4" type="ORF">AXFE_30660</name>
</gene>
<dbReference type="CDD" id="cd00739">
    <property type="entry name" value="DHPS"/>
    <property type="match status" value="1"/>
</dbReference>
<dbReference type="SUPFAM" id="SSF51717">
    <property type="entry name" value="Dihydropteroate synthetase-like"/>
    <property type="match status" value="1"/>
</dbReference>
<accession>A0A0D8HDP7</accession>
<evidence type="ECO:0000313" key="5">
    <source>
        <dbReference type="Proteomes" id="UP000032360"/>
    </source>
</evidence>
<dbReference type="GO" id="GO:0004156">
    <property type="term" value="F:dihydropteroate synthase activity"/>
    <property type="evidence" value="ECO:0007669"/>
    <property type="project" value="UniProtKB-EC"/>
</dbReference>
<sequence>MLRFGKYTFDIATHGLVMGILNRTTDSFFDNGAYFEFSKFLERAEELVSSGAEILDVGGVKAGAGPAISTQEELDRVVPAVSALVERFDVAVSIDTWNSIVLDEALSVGGVCGNDISGFGDPKYLEVAARHDCGVIATHIRLAPRVPDPDPVYHDLYGQVCEFLTLKVNDAISSGVDRQSIVIDAGLDLGKTTAHSLELLARTGELIDDVGFPLLLSASNKDFIGGLLGYDVSARGPGSISSAIIAYLEGARIFRVHDVKGTRRALEISEAIADSVSPSRQVL</sequence>
<keyword evidence="2" id="KW-0289">Folate biosynthesis</keyword>
<dbReference type="AlphaFoldDB" id="A0A0D8HDP7"/>
<dbReference type="PANTHER" id="PTHR20941:SF8">
    <property type="entry name" value="INACTIVE DIHYDROPTEROATE SYNTHASE 2"/>
    <property type="match status" value="1"/>
</dbReference>
<dbReference type="GO" id="GO:0046872">
    <property type="term" value="F:metal ion binding"/>
    <property type="evidence" value="ECO:0007669"/>
    <property type="project" value="UniProtKB-KW"/>
</dbReference>
<dbReference type="STRING" id="1280514.AXFE_30660"/>
<dbReference type="OrthoDB" id="9811744at2"/>
<dbReference type="PROSITE" id="PS50972">
    <property type="entry name" value="PTERIN_BINDING"/>
    <property type="match status" value="1"/>
</dbReference>
<keyword evidence="2 4" id="KW-0808">Transferase</keyword>
<reference evidence="4 5" key="1">
    <citation type="submission" date="2015-01" db="EMBL/GenBank/DDBJ databases">
        <title>Draft genome of the acidophilic iron oxidizer Acidithrix ferrooxidans strain Py-F3.</title>
        <authorList>
            <person name="Poehlein A."/>
            <person name="Eisen S."/>
            <person name="Schloemann M."/>
            <person name="Johnson B.D."/>
            <person name="Daniel R."/>
            <person name="Muehling M."/>
        </authorList>
    </citation>
    <scope>NUCLEOTIDE SEQUENCE [LARGE SCALE GENOMIC DNA]</scope>
    <source>
        <strain evidence="4 5">Py-F3</strain>
    </source>
</reference>
<keyword evidence="2" id="KW-0479">Metal-binding</keyword>
<comment type="pathway">
    <text evidence="2">Cofactor biosynthesis; tetrahydrofolate biosynthesis; 7,8-dihydrofolate from 2-amino-4-hydroxy-6-hydroxymethyl-7,8-dihydropteridine diphosphate and 4-aminobenzoate: step 1/2.</text>
</comment>
<evidence type="ECO:0000256" key="2">
    <source>
        <dbReference type="RuleBase" id="RU361205"/>
    </source>
</evidence>
<comment type="function">
    <text evidence="2">Catalyzes the condensation of para-aminobenzoate (pABA) with 6-hydroxymethyl-7,8-dihydropterin diphosphate (DHPt-PP) to form 7,8-dihydropteroate (H2Pte), the immediate precursor of folate derivatives.</text>
</comment>
<keyword evidence="5" id="KW-1185">Reference proteome</keyword>
<dbReference type="GO" id="GO:0046656">
    <property type="term" value="P:folic acid biosynthetic process"/>
    <property type="evidence" value="ECO:0007669"/>
    <property type="project" value="UniProtKB-KW"/>
</dbReference>
<dbReference type="EC" id="2.5.1.15" evidence="2"/>
<dbReference type="PANTHER" id="PTHR20941">
    <property type="entry name" value="FOLATE SYNTHESIS PROTEINS"/>
    <property type="match status" value="1"/>
</dbReference>
<name>A0A0D8HDP7_9ACTN</name>
<evidence type="ECO:0000259" key="3">
    <source>
        <dbReference type="PROSITE" id="PS50972"/>
    </source>
</evidence>
<comment type="cofactor">
    <cofactor evidence="2">
        <name>Mg(2+)</name>
        <dbReference type="ChEBI" id="CHEBI:18420"/>
    </cofactor>
</comment>
<dbReference type="UniPathway" id="UPA00077">
    <property type="reaction ID" value="UER00156"/>
</dbReference>
<dbReference type="Pfam" id="PF00809">
    <property type="entry name" value="Pterin_bind"/>
    <property type="match status" value="1"/>
</dbReference>
<protein>
    <recommendedName>
        <fullName evidence="2">Dihydropteroate synthase</fullName>
        <shortName evidence="2">DHPS</shortName>
        <ecNumber evidence="2">2.5.1.15</ecNumber>
    </recommendedName>
    <alternativeName>
        <fullName evidence="2">Dihydropteroate pyrophosphorylase</fullName>
    </alternativeName>
</protein>
<evidence type="ECO:0000313" key="4">
    <source>
        <dbReference type="EMBL" id="KJF16085.1"/>
    </source>
</evidence>
<dbReference type="RefSeq" id="WP_052606736.1">
    <property type="nucleotide sequence ID" value="NZ_JXYS01000100.1"/>
</dbReference>
<dbReference type="InterPro" id="IPR000489">
    <property type="entry name" value="Pterin-binding_dom"/>
</dbReference>
<dbReference type="NCBIfam" id="TIGR01496">
    <property type="entry name" value="DHPS"/>
    <property type="match status" value="1"/>
</dbReference>
<evidence type="ECO:0000256" key="1">
    <source>
        <dbReference type="ARBA" id="ARBA00009503"/>
    </source>
</evidence>
<dbReference type="PROSITE" id="PS00792">
    <property type="entry name" value="DHPS_1"/>
    <property type="match status" value="1"/>
</dbReference>
<proteinExistence type="inferred from homology"/>
<dbReference type="InterPro" id="IPR011005">
    <property type="entry name" value="Dihydropteroate_synth-like_sf"/>
</dbReference>
<dbReference type="Proteomes" id="UP000032360">
    <property type="component" value="Unassembled WGS sequence"/>
</dbReference>
<comment type="similarity">
    <text evidence="1 2">Belongs to the DHPS family.</text>
</comment>
<dbReference type="Gene3D" id="3.20.20.20">
    <property type="entry name" value="Dihydropteroate synthase-like"/>
    <property type="match status" value="1"/>
</dbReference>
<dbReference type="InterPro" id="IPR006390">
    <property type="entry name" value="DHP_synth_dom"/>
</dbReference>
<feature type="domain" description="Pterin-binding" evidence="3">
    <location>
        <begin position="15"/>
        <end position="267"/>
    </location>
</feature>
<organism evidence="4 5">
    <name type="scientific">Acidithrix ferrooxidans</name>
    <dbReference type="NCBI Taxonomy" id="1280514"/>
    <lineage>
        <taxon>Bacteria</taxon>
        <taxon>Bacillati</taxon>
        <taxon>Actinomycetota</taxon>
        <taxon>Acidimicrobiia</taxon>
        <taxon>Acidimicrobiales</taxon>
        <taxon>Acidimicrobiaceae</taxon>
        <taxon>Acidithrix</taxon>
    </lineage>
</organism>
<dbReference type="InterPro" id="IPR045031">
    <property type="entry name" value="DHP_synth-like"/>
</dbReference>